<dbReference type="PANTHER" id="PTHR21567:SF87">
    <property type="entry name" value="CRESCERIN-LIKE PROTEIN CHE-12"/>
    <property type="match status" value="1"/>
</dbReference>
<feature type="compositionally biased region" description="Low complexity" evidence="1">
    <location>
        <begin position="821"/>
        <end position="848"/>
    </location>
</feature>
<feature type="region of interest" description="Disordered" evidence="1">
    <location>
        <begin position="404"/>
        <end position="424"/>
    </location>
</feature>
<evidence type="ECO:0000313" key="4">
    <source>
        <dbReference type="Proteomes" id="UP001075354"/>
    </source>
</evidence>
<dbReference type="PANTHER" id="PTHR21567">
    <property type="entry name" value="CLASP"/>
    <property type="match status" value="1"/>
</dbReference>
<name>A0AAV7X170_9NEOP</name>
<dbReference type="GO" id="GO:0000226">
    <property type="term" value="P:microtubule cytoskeleton organization"/>
    <property type="evidence" value="ECO:0007669"/>
    <property type="project" value="UniProtKB-ARBA"/>
</dbReference>
<feature type="compositionally biased region" description="Low complexity" evidence="1">
    <location>
        <begin position="618"/>
        <end position="629"/>
    </location>
</feature>
<dbReference type="GO" id="GO:0005929">
    <property type="term" value="C:cilium"/>
    <property type="evidence" value="ECO:0007669"/>
    <property type="project" value="TreeGrafter"/>
</dbReference>
<dbReference type="AlphaFoldDB" id="A0AAV7X170"/>
<dbReference type="InterPro" id="IPR024395">
    <property type="entry name" value="CLASP_N_dom"/>
</dbReference>
<dbReference type="InterPro" id="IPR016024">
    <property type="entry name" value="ARM-type_fold"/>
</dbReference>
<keyword evidence="4" id="KW-1185">Reference proteome</keyword>
<evidence type="ECO:0000256" key="1">
    <source>
        <dbReference type="SAM" id="MobiDB-lite"/>
    </source>
</evidence>
<dbReference type="SMART" id="SM01349">
    <property type="entry name" value="TOG"/>
    <property type="match status" value="1"/>
</dbReference>
<accession>A0AAV7X170</accession>
<feature type="compositionally biased region" description="Low complexity" evidence="1">
    <location>
        <begin position="686"/>
        <end position="713"/>
    </location>
</feature>
<reference evidence="3" key="1">
    <citation type="submission" date="2022-12" db="EMBL/GenBank/DDBJ databases">
        <title>Chromosome-level genome assembly of the bean flower thrips Megalurothrips usitatus.</title>
        <authorList>
            <person name="Ma L."/>
            <person name="Liu Q."/>
            <person name="Li H."/>
            <person name="Cai W."/>
        </authorList>
    </citation>
    <scope>NUCLEOTIDE SEQUENCE</scope>
    <source>
        <strain evidence="3">Cailab_2022a</strain>
    </source>
</reference>
<feature type="compositionally biased region" description="Basic residues" evidence="1">
    <location>
        <begin position="650"/>
        <end position="662"/>
    </location>
</feature>
<evidence type="ECO:0000313" key="3">
    <source>
        <dbReference type="EMBL" id="KAJ1519628.1"/>
    </source>
</evidence>
<feature type="region of interest" description="Disordered" evidence="1">
    <location>
        <begin position="1"/>
        <end position="85"/>
    </location>
</feature>
<feature type="compositionally biased region" description="Low complexity" evidence="1">
    <location>
        <begin position="948"/>
        <end position="964"/>
    </location>
</feature>
<comment type="caution">
    <text evidence="3">The sequence shown here is derived from an EMBL/GenBank/DDBJ whole genome shotgun (WGS) entry which is preliminary data.</text>
</comment>
<protein>
    <recommendedName>
        <fullName evidence="2">TOG domain-containing protein</fullName>
    </recommendedName>
</protein>
<feature type="compositionally biased region" description="Polar residues" evidence="1">
    <location>
        <begin position="921"/>
        <end position="930"/>
    </location>
</feature>
<dbReference type="GO" id="GO:0005881">
    <property type="term" value="C:cytoplasmic microtubule"/>
    <property type="evidence" value="ECO:0007669"/>
    <property type="project" value="TreeGrafter"/>
</dbReference>
<feature type="compositionally biased region" description="Low complexity" evidence="1">
    <location>
        <begin position="1"/>
        <end position="11"/>
    </location>
</feature>
<feature type="compositionally biased region" description="Low complexity" evidence="1">
    <location>
        <begin position="52"/>
        <end position="69"/>
    </location>
</feature>
<feature type="compositionally biased region" description="Low complexity" evidence="1">
    <location>
        <begin position="765"/>
        <end position="800"/>
    </location>
</feature>
<feature type="domain" description="TOG" evidence="2">
    <location>
        <begin position="1012"/>
        <end position="1240"/>
    </location>
</feature>
<sequence length="1245" mass="130864">MQSSRAPGQPSAVPPAPAAPLDVERYGQPDSSTTQKSSRASGKWVEDGVAGGPAAPAAPPAAAAIAPGGRDSPIPTLDGGESLTCSSSESEFMQMVARERESLAQDHLPGVDPGIIADLRDQEDWRVQALALDRLASQIPQLQLQLLPPGAGATQLLRLLVTVLAEDRHARTTASCLVVPQGQEAVAPLLEVLVPALCRRVGGCSGIPVRLEAVHAARALIKCVRPGPVVDVLLSASCIGAKSSKMRECALLLLMYAAMTFPSVELDGRWGRVCARVALAARDPRRRVRQAALDALAVLAQFMSSQQMSTALRHAASKQSTPMATDAYLAAVQARLARRQLPAVAPNGLILYALQLPANGYRSPQHPSGPDVDWILAGSGFLSSGSARSREQLADPARVAREAAGRLSVRPGNPWTDRRWDTPVPGAAGGIATPTHIRIQPQVLQEEQRSRVAGAPTVAGPPPPAAAATQFWGPVDSGDHVFFSSYAGMAPGGSRQPLYYRVPHDPHYAASADRAGFPLVHPGRVHPHSPFVYPYPYAFPYPYPYHHHHLPGGGGHAVDHHVEQQLSQTWPPRMGAAPGAASAPPLPRVLSSPTNRKGRRILDPLPYPNGSAPLQTRGTAAPAGGSDAGDAGEHRHKMPPLTNGGDHSHHNGNHHNHHHHHPQQVSGVRVSNGSVERIVLGDDASSRAQAASSNSSSGSVRLQRGQRPSGRPQPQAPPAPQGRLPAPRAAALGAGEHAPPAAAAQQQDSESQLAQHAPPQRPVVARPSNSPPTTRSASSTTSGAASAPGATRTSTSTSSAHHPLAPSFRTAFEDTPPRNDSATSSRTSANATGSTVSLQNSSAPASGPASGGTSGYHSATASPGTDASNHVRDEEATLTNGFSRDGDKSSYAMASARSTEALDGAPDGVDGESYPVVADVQSPSTPPSQDRGQDAVGADVSPPPKRQSAATRRASRTPARPGRGVRVPLSRPRATTPGSLGSSAGSASLMSLANGSLSSSLGNSTASLFADTLPGFENPREALNRGLQQLDSNDWEVTLQALQTVVRLVRHHPAIIQGQLHACCESLSRQVRNLRSQVARAACQAASHLFHSLKRGMDAEAEDLSTALFNRTADTNKFLRADANTALDAMTDNITPSKAVSAIVHKGCRHQNAIVRAAGARLLARLVEKLGVERIMSQPRETRDLMLLTSARLLMEGSLETRSYTKSALKNLAQDHRLSSILVEIVPSNVMRSIDKTLKSCILRK</sequence>
<feature type="compositionally biased region" description="Polar residues" evidence="1">
    <location>
        <begin position="856"/>
        <end position="868"/>
    </location>
</feature>
<dbReference type="InterPro" id="IPR011989">
    <property type="entry name" value="ARM-like"/>
</dbReference>
<dbReference type="Gene3D" id="1.25.10.10">
    <property type="entry name" value="Leucine-rich Repeat Variant"/>
    <property type="match status" value="2"/>
</dbReference>
<feature type="compositionally biased region" description="Polar residues" evidence="1">
    <location>
        <begin position="29"/>
        <end position="40"/>
    </location>
</feature>
<feature type="compositionally biased region" description="Low complexity" evidence="1">
    <location>
        <begin position="571"/>
        <end position="583"/>
    </location>
</feature>
<proteinExistence type="predicted"/>
<organism evidence="3 4">
    <name type="scientific">Megalurothrips usitatus</name>
    <name type="common">bean blossom thrips</name>
    <dbReference type="NCBI Taxonomy" id="439358"/>
    <lineage>
        <taxon>Eukaryota</taxon>
        <taxon>Metazoa</taxon>
        <taxon>Ecdysozoa</taxon>
        <taxon>Arthropoda</taxon>
        <taxon>Hexapoda</taxon>
        <taxon>Insecta</taxon>
        <taxon>Pterygota</taxon>
        <taxon>Neoptera</taxon>
        <taxon>Paraneoptera</taxon>
        <taxon>Thysanoptera</taxon>
        <taxon>Terebrantia</taxon>
        <taxon>Thripoidea</taxon>
        <taxon>Thripidae</taxon>
        <taxon>Megalurothrips</taxon>
    </lineage>
</organism>
<dbReference type="Pfam" id="PF12348">
    <property type="entry name" value="CLASP_N"/>
    <property type="match status" value="1"/>
</dbReference>
<gene>
    <name evidence="3" type="ORF">ONE63_004900</name>
</gene>
<evidence type="ECO:0000259" key="2">
    <source>
        <dbReference type="SMART" id="SM01349"/>
    </source>
</evidence>
<dbReference type="EMBL" id="JAPTSV010000016">
    <property type="protein sequence ID" value="KAJ1519628.1"/>
    <property type="molecule type" value="Genomic_DNA"/>
</dbReference>
<feature type="region of interest" description="Disordered" evidence="1">
    <location>
        <begin position="570"/>
        <end position="669"/>
    </location>
</feature>
<feature type="region of interest" description="Disordered" evidence="1">
    <location>
        <begin position="900"/>
        <end position="984"/>
    </location>
</feature>
<dbReference type="Proteomes" id="UP001075354">
    <property type="component" value="Chromosome 16"/>
</dbReference>
<feature type="region of interest" description="Disordered" evidence="1">
    <location>
        <begin position="683"/>
        <end position="871"/>
    </location>
</feature>
<dbReference type="InterPro" id="IPR034085">
    <property type="entry name" value="TOG"/>
</dbReference>
<feature type="compositionally biased region" description="Low complexity" evidence="1">
    <location>
        <begin position="721"/>
        <end position="755"/>
    </location>
</feature>
<dbReference type="GO" id="GO:0008017">
    <property type="term" value="F:microtubule binding"/>
    <property type="evidence" value="ECO:0007669"/>
    <property type="project" value="TreeGrafter"/>
</dbReference>
<dbReference type="SUPFAM" id="SSF48371">
    <property type="entry name" value="ARM repeat"/>
    <property type="match status" value="1"/>
</dbReference>